<organism evidence="2">
    <name type="scientific">Janiodes laverna</name>
    <dbReference type="NCBI Taxonomy" id="977747"/>
    <lineage>
        <taxon>Eukaryota</taxon>
        <taxon>Metazoa</taxon>
        <taxon>Ecdysozoa</taxon>
        <taxon>Arthropoda</taxon>
        <taxon>Hexapoda</taxon>
        <taxon>Insecta</taxon>
        <taxon>Pterygota</taxon>
        <taxon>Neoptera</taxon>
        <taxon>Endopterygota</taxon>
        <taxon>Lepidoptera</taxon>
        <taxon>Glossata</taxon>
        <taxon>Ditrysia</taxon>
        <taxon>Bombycoidea</taxon>
        <taxon>Saturniidae</taxon>
        <taxon>Cercophaninae</taxon>
        <taxon>Janiodes</taxon>
    </lineage>
</organism>
<dbReference type="CDD" id="cd01650">
    <property type="entry name" value="RT_nLTR_like"/>
    <property type="match status" value="1"/>
</dbReference>
<keyword evidence="2" id="KW-0808">Transferase</keyword>
<feature type="non-terminal residue" evidence="2">
    <location>
        <position position="1"/>
    </location>
</feature>
<dbReference type="InterPro" id="IPR000477">
    <property type="entry name" value="RT_dom"/>
</dbReference>
<dbReference type="Pfam" id="PF00078">
    <property type="entry name" value="RVT_1"/>
    <property type="match status" value="1"/>
</dbReference>
<feature type="domain" description="Reverse transcriptase" evidence="1">
    <location>
        <begin position="51"/>
        <end position="174"/>
    </location>
</feature>
<reference evidence="2" key="1">
    <citation type="submission" date="2010-09" db="EMBL/GenBank/DDBJ databases">
        <title>Evidence of multiple events of horizontal transmission of mobile genetic elements between Bombyx and Maculinea.</title>
        <authorList>
            <person name="Novikova O.S."/>
            <person name="Sormacheva I.D."/>
            <person name="Smyshlyaev G.A."/>
            <person name="Mayorov V.I."/>
            <person name="Blinov A.G."/>
        </authorList>
    </citation>
    <scope>NUCLEOTIDE SEQUENCE</scope>
    <source>
        <strain evidence="2">JanLav.311</strain>
    </source>
</reference>
<dbReference type="AlphaFoldDB" id="F2WZT3"/>
<keyword evidence="2" id="KW-0695">RNA-directed DNA polymerase</keyword>
<dbReference type="SUPFAM" id="SSF56672">
    <property type="entry name" value="DNA/RNA polymerases"/>
    <property type="match status" value="1"/>
</dbReference>
<dbReference type="InterPro" id="IPR043502">
    <property type="entry name" value="DNA/RNA_pol_sf"/>
</dbReference>
<protein>
    <submittedName>
        <fullName evidence="2">Reverse transcriptase</fullName>
    </submittedName>
</protein>
<evidence type="ECO:0000259" key="1">
    <source>
        <dbReference type="Pfam" id="PF00078"/>
    </source>
</evidence>
<feature type="non-terminal residue" evidence="2">
    <location>
        <position position="178"/>
    </location>
</feature>
<proteinExistence type="predicted"/>
<keyword evidence="2" id="KW-0548">Nucleotidyltransferase</keyword>
<dbReference type="GO" id="GO:0003964">
    <property type="term" value="F:RNA-directed DNA polymerase activity"/>
    <property type="evidence" value="ECO:0007669"/>
    <property type="project" value="UniProtKB-KW"/>
</dbReference>
<evidence type="ECO:0000313" key="2">
    <source>
        <dbReference type="EMBL" id="ADZ95908.1"/>
    </source>
</evidence>
<dbReference type="PANTHER" id="PTHR19446">
    <property type="entry name" value="REVERSE TRANSCRIPTASES"/>
    <property type="match status" value="1"/>
</dbReference>
<reference evidence="2" key="2">
    <citation type="journal article" date="2012" name="Mol. Biol. Evol.">
        <title>Vertical Evolution and Horizontal Transfer of CR1 Non-LTR Retrotransposons and Tc1/mariner DNA Transposons in Lepidoptera Species.</title>
        <authorList>
            <person name="Sormacheva I."/>
            <person name="Smyshlyaev G."/>
            <person name="Mayorov V."/>
            <person name="Blinov A."/>
            <person name="Novikov A."/>
            <person name="Novikova O."/>
        </authorList>
    </citation>
    <scope>NUCLEOTIDE SEQUENCE</scope>
    <source>
        <strain evidence="2">JanLav.311</strain>
    </source>
</reference>
<name>F2WZT3_9NEOP</name>
<accession>F2WZT3</accession>
<dbReference type="EMBL" id="HQ284427">
    <property type="protein sequence ID" value="ADZ95908.1"/>
    <property type="molecule type" value="Genomic_DNA"/>
</dbReference>
<sequence length="178" mass="20640">YHAYFIKKCAKQLCFPLTKIYNKSLKSGVFPKYWKAARITPIFKKGCTRDILNYRPISILSTFSKIFESIIYPHLQFHLSHQIINLQHGFTLNRSTNTNLIDFVETLIDFMDQKLQTDVIYTDFSKAFDKVNHNILIEKLYICGIGGTLLSWLESYLKDRKSTVVINNASSKRFIAGS</sequence>